<dbReference type="InterPro" id="IPR058647">
    <property type="entry name" value="BSH_CzcB-like"/>
</dbReference>
<dbReference type="EMBL" id="FXAG01000016">
    <property type="protein sequence ID" value="SMF37035.1"/>
    <property type="molecule type" value="Genomic_DNA"/>
</dbReference>
<dbReference type="Proteomes" id="UP000192920">
    <property type="component" value="Unassembled WGS sequence"/>
</dbReference>
<dbReference type="PROSITE" id="PS51257">
    <property type="entry name" value="PROKAR_LIPOPROTEIN"/>
    <property type="match status" value="1"/>
</dbReference>
<dbReference type="Pfam" id="PF25973">
    <property type="entry name" value="BSH_CzcB"/>
    <property type="match status" value="1"/>
</dbReference>
<dbReference type="GO" id="GO:0015562">
    <property type="term" value="F:efflux transmembrane transporter activity"/>
    <property type="evidence" value="ECO:0007669"/>
    <property type="project" value="TreeGrafter"/>
</dbReference>
<evidence type="ECO:0000313" key="5">
    <source>
        <dbReference type="EMBL" id="SMF37035.1"/>
    </source>
</evidence>
<dbReference type="Gene3D" id="2.40.420.20">
    <property type="match status" value="1"/>
</dbReference>
<feature type="signal peptide" evidence="2">
    <location>
        <begin position="1"/>
        <end position="25"/>
    </location>
</feature>
<evidence type="ECO:0000259" key="3">
    <source>
        <dbReference type="Pfam" id="PF25954"/>
    </source>
</evidence>
<dbReference type="GO" id="GO:1990281">
    <property type="term" value="C:efflux pump complex"/>
    <property type="evidence" value="ECO:0007669"/>
    <property type="project" value="TreeGrafter"/>
</dbReference>
<dbReference type="InterPro" id="IPR058792">
    <property type="entry name" value="Beta-barrel_RND_2"/>
</dbReference>
<comment type="similarity">
    <text evidence="1">Belongs to the membrane fusion protein (MFP) (TC 8.A.1) family.</text>
</comment>
<keyword evidence="6" id="KW-1185">Reference proteome</keyword>
<dbReference type="AlphaFoldDB" id="A0A1Y6C6Q1"/>
<proteinExistence type="inferred from homology"/>
<keyword evidence="2" id="KW-0732">Signal</keyword>
<sequence>MKPTPFLLILSLLVLTACNESSSSAAKEEGTKAPPARELAAGDVLVAKVAPLADTLAFTGTLNALDSSTVAAEVEAVVREVAVREGERVRRGQLLARLDNETLAQSVAEQEAQLANSRARLGLARVKRDKQRELYDRGFISRLAFEEVESDFQVRVGELKAQEAQLARARKSLGDTRLSAPIDGVVYQRAINPGELAQRNTPLFRIADLSVLELAASVPARLVGKLHVGQHARFSVEGLAEEFDAELVRLNPVAAGGTRSFTVYLRVANRDGRLSAGQFAKGGIVLNEVADAVSLPLAALHDPGSKPWVLLVEHGRIVKRPVSVRLLAEGAGRAAVGGVKPGETLLAANLLGVNPGDAVTLAGAR</sequence>
<dbReference type="Pfam" id="PF25954">
    <property type="entry name" value="Beta-barrel_RND_2"/>
    <property type="match status" value="1"/>
</dbReference>
<gene>
    <name evidence="5" type="ORF">SAMN02745746_02800</name>
</gene>
<dbReference type="STRING" id="1123014.SAMN02745746_02800"/>
<evidence type="ECO:0000256" key="2">
    <source>
        <dbReference type="SAM" id="SignalP"/>
    </source>
</evidence>
<feature type="chain" id="PRO_5012147668" evidence="2">
    <location>
        <begin position="26"/>
        <end position="365"/>
    </location>
</feature>
<dbReference type="InterPro" id="IPR006143">
    <property type="entry name" value="RND_pump_MFP"/>
</dbReference>
<feature type="domain" description="CusB-like beta-barrel" evidence="3">
    <location>
        <begin position="214"/>
        <end position="281"/>
    </location>
</feature>
<dbReference type="NCBIfam" id="TIGR01730">
    <property type="entry name" value="RND_mfp"/>
    <property type="match status" value="1"/>
</dbReference>
<evidence type="ECO:0000313" key="6">
    <source>
        <dbReference type="Proteomes" id="UP000192920"/>
    </source>
</evidence>
<name>A0A1Y6C6Q1_9NEIS</name>
<protein>
    <submittedName>
        <fullName evidence="5">RND family efflux transporter, MFP subunit</fullName>
    </submittedName>
</protein>
<feature type="domain" description="CzcB-like barrel-sandwich hybrid" evidence="4">
    <location>
        <begin position="69"/>
        <end position="208"/>
    </location>
</feature>
<dbReference type="Gene3D" id="2.40.30.170">
    <property type="match status" value="1"/>
</dbReference>
<evidence type="ECO:0000259" key="4">
    <source>
        <dbReference type="Pfam" id="PF25973"/>
    </source>
</evidence>
<organism evidence="5 6">
    <name type="scientific">Pseudogulbenkiania subflava DSM 22618</name>
    <dbReference type="NCBI Taxonomy" id="1123014"/>
    <lineage>
        <taxon>Bacteria</taxon>
        <taxon>Pseudomonadati</taxon>
        <taxon>Pseudomonadota</taxon>
        <taxon>Betaproteobacteria</taxon>
        <taxon>Neisseriales</taxon>
        <taxon>Chromobacteriaceae</taxon>
        <taxon>Pseudogulbenkiania</taxon>
    </lineage>
</organism>
<evidence type="ECO:0000256" key="1">
    <source>
        <dbReference type="ARBA" id="ARBA00009477"/>
    </source>
</evidence>
<dbReference type="RefSeq" id="WP_085276942.1">
    <property type="nucleotide sequence ID" value="NZ_FXAG01000016.1"/>
</dbReference>
<reference evidence="6" key="1">
    <citation type="submission" date="2017-04" db="EMBL/GenBank/DDBJ databases">
        <authorList>
            <person name="Varghese N."/>
            <person name="Submissions S."/>
        </authorList>
    </citation>
    <scope>NUCLEOTIDE SEQUENCE [LARGE SCALE GENOMIC DNA]</scope>
    <source>
        <strain evidence="6">DSM 22618</strain>
    </source>
</reference>
<dbReference type="Gene3D" id="1.10.287.470">
    <property type="entry name" value="Helix hairpin bin"/>
    <property type="match status" value="1"/>
</dbReference>
<dbReference type="PANTHER" id="PTHR30469">
    <property type="entry name" value="MULTIDRUG RESISTANCE PROTEIN MDTA"/>
    <property type="match status" value="1"/>
</dbReference>
<dbReference type="Gene3D" id="2.40.50.100">
    <property type="match status" value="1"/>
</dbReference>
<accession>A0A1Y6C6Q1</accession>
<dbReference type="SUPFAM" id="SSF111369">
    <property type="entry name" value="HlyD-like secretion proteins"/>
    <property type="match status" value="1"/>
</dbReference>
<dbReference type="PANTHER" id="PTHR30469:SF15">
    <property type="entry name" value="HLYD FAMILY OF SECRETION PROTEINS"/>
    <property type="match status" value="1"/>
</dbReference>